<dbReference type="EMBL" id="CP132508">
    <property type="protein sequence ID" value="WPD20335.1"/>
    <property type="molecule type" value="Genomic_DNA"/>
</dbReference>
<protein>
    <submittedName>
        <fullName evidence="1">Uncharacterized protein</fullName>
    </submittedName>
</protein>
<sequence length="46" mass="5336">MKCRRSNARKWLPTALRRLSVRCRRRNSRRNTRLASGGTLCGESGF</sequence>
<proteinExistence type="predicted"/>
<name>A0ABZ0QS75_9FIRM</name>
<accession>A0ABZ0QS75</accession>
<keyword evidence="2" id="KW-1185">Reference proteome</keyword>
<evidence type="ECO:0000313" key="1">
    <source>
        <dbReference type="EMBL" id="WPD20335.1"/>
    </source>
</evidence>
<dbReference type="RefSeq" id="WP_318751656.1">
    <property type="nucleotide sequence ID" value="NZ_CP132508.1"/>
</dbReference>
<gene>
    <name evidence="1" type="ORF">Q5761_08195</name>
</gene>
<organism evidence="1 2">
    <name type="scientific">Thermaerobacter composti</name>
    <dbReference type="NCBI Taxonomy" id="554949"/>
    <lineage>
        <taxon>Bacteria</taxon>
        <taxon>Bacillati</taxon>
        <taxon>Bacillota</taxon>
        <taxon>Clostridia</taxon>
        <taxon>Eubacteriales</taxon>
        <taxon>Clostridiales Family XVII. Incertae Sedis</taxon>
        <taxon>Thermaerobacter</taxon>
    </lineage>
</organism>
<dbReference type="Proteomes" id="UP001304683">
    <property type="component" value="Chromosome"/>
</dbReference>
<reference evidence="1 2" key="1">
    <citation type="submission" date="2023-08" db="EMBL/GenBank/DDBJ databases">
        <title>Genome sequence of Thermaerobacter compostii strain Ins1, a spore-forming filamentous bacterium isolated from a deep geothermal reservoir.</title>
        <authorList>
            <person name="Bregnard D."/>
            <person name="Gonzalez D."/>
            <person name="Junier P."/>
        </authorList>
    </citation>
    <scope>NUCLEOTIDE SEQUENCE [LARGE SCALE GENOMIC DNA]</scope>
    <source>
        <strain evidence="1 2">Ins1</strain>
    </source>
</reference>
<evidence type="ECO:0000313" key="2">
    <source>
        <dbReference type="Proteomes" id="UP001304683"/>
    </source>
</evidence>